<gene>
    <name evidence="1" type="ORF">SAMN02927900_05932</name>
</gene>
<dbReference type="AlphaFoldDB" id="A0A1G4U395"/>
<evidence type="ECO:0000313" key="2">
    <source>
        <dbReference type="Proteomes" id="UP000199542"/>
    </source>
</evidence>
<evidence type="ECO:0000313" key="1">
    <source>
        <dbReference type="EMBL" id="SCW87405.1"/>
    </source>
</evidence>
<organism evidence="1 2">
    <name type="scientific">Rhizobium mongolense subsp. loessense</name>
    <dbReference type="NCBI Taxonomy" id="158890"/>
    <lineage>
        <taxon>Bacteria</taxon>
        <taxon>Pseudomonadati</taxon>
        <taxon>Pseudomonadota</taxon>
        <taxon>Alphaproteobacteria</taxon>
        <taxon>Hyphomicrobiales</taxon>
        <taxon>Rhizobiaceae</taxon>
        <taxon>Rhizobium/Agrobacterium group</taxon>
        <taxon>Rhizobium</taxon>
    </lineage>
</organism>
<dbReference type="EMBL" id="FMTM01000016">
    <property type="protein sequence ID" value="SCW87405.1"/>
    <property type="molecule type" value="Genomic_DNA"/>
</dbReference>
<evidence type="ECO:0008006" key="3">
    <source>
        <dbReference type="Google" id="ProtNLM"/>
    </source>
</evidence>
<name>A0A1G4U395_9HYPH</name>
<proteinExistence type="predicted"/>
<accession>A0A1G4U395</accession>
<sequence>MGDDCRLRKFTVYDISYIKESESKRGKMQLPLTKTDIKYGHVLFSDASWMSLLMALMAGSAEAAGSVNGDYIRSLAAPGKTVLVVEYYDGQKSVAARKGYVSANGFQATSSTDFKVDDKTSLHLFGLEPCRGEMVNRTEGFSGRCDDFAREQLSIKLKAAKVLYCRAFLSEENAAIKDVTCFGYYNYPGTLDTVDNLEEQLVSLGALRLSKKTDGSPTRPDLVEAEKIGRGGFGMWADPRVQGQ</sequence>
<dbReference type="Proteomes" id="UP000199542">
    <property type="component" value="Unassembled WGS sequence"/>
</dbReference>
<protein>
    <recommendedName>
        <fullName evidence="3">Endonuclease YncB(Thermonuclease family)</fullName>
    </recommendedName>
</protein>
<reference evidence="1 2" key="1">
    <citation type="submission" date="2016-10" db="EMBL/GenBank/DDBJ databases">
        <authorList>
            <person name="de Groot N.N."/>
        </authorList>
    </citation>
    <scope>NUCLEOTIDE SEQUENCE [LARGE SCALE GENOMIC DNA]</scope>
    <source>
        <strain evidence="1 2">CGMCC 1.3401</strain>
    </source>
</reference>